<dbReference type="EMBL" id="ANFO01001745">
    <property type="protein sequence ID" value="KGQ02194.1"/>
    <property type="molecule type" value="Genomic_DNA"/>
</dbReference>
<reference evidence="1 2" key="1">
    <citation type="submission" date="2012-10" db="EMBL/GenBank/DDBJ databases">
        <title>Genome sequencing and analysis of entomopathogenic fungi Beauveria bassiana D1-5.</title>
        <authorList>
            <person name="Li Q."/>
            <person name="Wang L."/>
            <person name="Zhang Z."/>
            <person name="Wang Q."/>
            <person name="Ren J."/>
            <person name="Wang M."/>
            <person name="Xu W."/>
            <person name="Wang J."/>
            <person name="Lu Y."/>
            <person name="Du Q."/>
            <person name="Sun Z."/>
        </authorList>
    </citation>
    <scope>NUCLEOTIDE SEQUENCE [LARGE SCALE GENOMIC DNA]</scope>
    <source>
        <strain evidence="1 2">D1-5</strain>
    </source>
</reference>
<sequence length="40" mass="4691">MKNKNKGFSYIFNQFPSSLKIFHQNLSLVTVKLQRVFSSN</sequence>
<geneLocation type="mitochondrion" evidence="1"/>
<comment type="caution">
    <text evidence="1">The sequence shown here is derived from an EMBL/GenBank/DDBJ whole genome shotgun (WGS) entry which is preliminary data.</text>
</comment>
<evidence type="ECO:0000313" key="2">
    <source>
        <dbReference type="Proteomes" id="UP000030106"/>
    </source>
</evidence>
<gene>
    <name evidence="1" type="ORF">BBAD15_m00014</name>
</gene>
<name>A0A0A2VMZ8_BEABA</name>
<protein>
    <submittedName>
        <fullName evidence="1">Uncharacterized protein</fullName>
    </submittedName>
</protein>
<evidence type="ECO:0000313" key="1">
    <source>
        <dbReference type="EMBL" id="KGQ02194.1"/>
    </source>
</evidence>
<organism evidence="1 2">
    <name type="scientific">Beauveria bassiana D1-5</name>
    <dbReference type="NCBI Taxonomy" id="1245745"/>
    <lineage>
        <taxon>Eukaryota</taxon>
        <taxon>Fungi</taxon>
        <taxon>Dikarya</taxon>
        <taxon>Ascomycota</taxon>
        <taxon>Pezizomycotina</taxon>
        <taxon>Sordariomycetes</taxon>
        <taxon>Hypocreomycetidae</taxon>
        <taxon>Hypocreales</taxon>
        <taxon>Cordycipitaceae</taxon>
        <taxon>Beauveria</taxon>
    </lineage>
</organism>
<dbReference type="HOGENOM" id="CLU_3299241_0_0_1"/>
<proteinExistence type="predicted"/>
<keyword evidence="1" id="KW-0496">Mitochondrion</keyword>
<dbReference type="Proteomes" id="UP000030106">
    <property type="component" value="Unassembled WGS sequence"/>
</dbReference>
<dbReference type="AlphaFoldDB" id="A0A0A2VMZ8"/>
<accession>A0A0A2VMZ8</accession>